<keyword evidence="4 10" id="KW-0479">Metal-binding</keyword>
<evidence type="ECO:0000313" key="12">
    <source>
        <dbReference type="EMBL" id="TKA28851.1"/>
    </source>
</evidence>
<comment type="similarity">
    <text evidence="3 10">Belongs to the ELOF1 family.</text>
</comment>
<keyword evidence="5 10" id="KW-0863">Zinc-finger</keyword>
<dbReference type="SUPFAM" id="SSF57783">
    <property type="entry name" value="Zinc beta-ribbon"/>
    <property type="match status" value="1"/>
</dbReference>
<dbReference type="InterPro" id="IPR007808">
    <property type="entry name" value="Elf1"/>
</dbReference>
<feature type="compositionally biased region" description="Acidic residues" evidence="11">
    <location>
        <begin position="131"/>
        <end position="143"/>
    </location>
</feature>
<comment type="caution">
    <text evidence="12">The sequence shown here is derived from an EMBL/GenBank/DDBJ whole genome shotgun (WGS) entry which is preliminary data.</text>
</comment>
<name>A0A4U0U1M8_9PEZI</name>
<evidence type="ECO:0000256" key="7">
    <source>
        <dbReference type="ARBA" id="ARBA00023015"/>
    </source>
</evidence>
<keyword evidence="6 10" id="KW-0862">Zinc</keyword>
<evidence type="ECO:0000256" key="5">
    <source>
        <dbReference type="ARBA" id="ARBA00022771"/>
    </source>
</evidence>
<keyword evidence="9 10" id="KW-0539">Nucleus</keyword>
<evidence type="ECO:0000256" key="8">
    <source>
        <dbReference type="ARBA" id="ARBA00023163"/>
    </source>
</evidence>
<comment type="function">
    <text evidence="1 10">Transcription elongation factor implicated in the maintenance of proper chromatin structure in actively transcribed regions.</text>
</comment>
<feature type="compositionally biased region" description="Low complexity" evidence="11">
    <location>
        <begin position="87"/>
        <end position="101"/>
    </location>
</feature>
<evidence type="ECO:0000256" key="10">
    <source>
        <dbReference type="RuleBase" id="RU364033"/>
    </source>
</evidence>
<evidence type="ECO:0000256" key="2">
    <source>
        <dbReference type="ARBA" id="ARBA00004123"/>
    </source>
</evidence>
<dbReference type="GO" id="GO:0006368">
    <property type="term" value="P:transcription elongation by RNA polymerase II"/>
    <property type="evidence" value="ECO:0007669"/>
    <property type="project" value="TreeGrafter"/>
</dbReference>
<dbReference type="GO" id="GO:0008023">
    <property type="term" value="C:transcription elongation factor complex"/>
    <property type="evidence" value="ECO:0007669"/>
    <property type="project" value="TreeGrafter"/>
</dbReference>
<evidence type="ECO:0000256" key="1">
    <source>
        <dbReference type="ARBA" id="ARBA00003357"/>
    </source>
</evidence>
<protein>
    <recommendedName>
        <fullName evidence="10">Transcription elongation factor 1 homolog</fullName>
    </recommendedName>
</protein>
<evidence type="ECO:0000256" key="3">
    <source>
        <dbReference type="ARBA" id="ARBA00009730"/>
    </source>
</evidence>
<keyword evidence="13" id="KW-1185">Reference proteome</keyword>
<reference evidence="12 13" key="1">
    <citation type="submission" date="2017-03" db="EMBL/GenBank/DDBJ databases">
        <title>Genomes of endolithic fungi from Antarctica.</title>
        <authorList>
            <person name="Coleine C."/>
            <person name="Masonjones S."/>
            <person name="Stajich J.E."/>
        </authorList>
    </citation>
    <scope>NUCLEOTIDE SEQUENCE [LARGE SCALE GENOMIC DNA]</scope>
    <source>
        <strain evidence="12 13">CCFEE 6315</strain>
    </source>
</reference>
<dbReference type="AlphaFoldDB" id="A0A4U0U1M8"/>
<evidence type="ECO:0000256" key="9">
    <source>
        <dbReference type="ARBA" id="ARBA00023242"/>
    </source>
</evidence>
<dbReference type="PANTHER" id="PTHR20934">
    <property type="entry name" value="TRANSCRIPTION ELONGATION FACTOR 1 HOMOLOG"/>
    <property type="match status" value="1"/>
</dbReference>
<dbReference type="Pfam" id="PF05129">
    <property type="entry name" value="Zn_ribbon_Elf1"/>
    <property type="match status" value="1"/>
</dbReference>
<dbReference type="Proteomes" id="UP000308549">
    <property type="component" value="Unassembled WGS sequence"/>
</dbReference>
<evidence type="ECO:0000256" key="6">
    <source>
        <dbReference type="ARBA" id="ARBA00022833"/>
    </source>
</evidence>
<dbReference type="Gene3D" id="2.20.25.190">
    <property type="match status" value="1"/>
</dbReference>
<evidence type="ECO:0000256" key="11">
    <source>
        <dbReference type="SAM" id="MobiDB-lite"/>
    </source>
</evidence>
<evidence type="ECO:0000313" key="13">
    <source>
        <dbReference type="Proteomes" id="UP000308549"/>
    </source>
</evidence>
<evidence type="ECO:0000256" key="4">
    <source>
        <dbReference type="ARBA" id="ARBA00022723"/>
    </source>
</evidence>
<keyword evidence="7 10" id="KW-0805">Transcription regulation</keyword>
<dbReference type="GO" id="GO:0008270">
    <property type="term" value="F:zinc ion binding"/>
    <property type="evidence" value="ECO:0007669"/>
    <property type="project" value="UniProtKB-KW"/>
</dbReference>
<comment type="subcellular location">
    <subcellularLocation>
        <location evidence="2 10">Nucleus</location>
    </subcellularLocation>
</comment>
<feature type="region of interest" description="Disordered" evidence="11">
    <location>
        <begin position="87"/>
        <end position="216"/>
    </location>
</feature>
<dbReference type="InterPro" id="IPR038567">
    <property type="entry name" value="T_Elf1_sf"/>
</dbReference>
<organism evidence="12 13">
    <name type="scientific">Salinomyces thailandicus</name>
    <dbReference type="NCBI Taxonomy" id="706561"/>
    <lineage>
        <taxon>Eukaryota</taxon>
        <taxon>Fungi</taxon>
        <taxon>Dikarya</taxon>
        <taxon>Ascomycota</taxon>
        <taxon>Pezizomycotina</taxon>
        <taxon>Dothideomycetes</taxon>
        <taxon>Dothideomycetidae</taxon>
        <taxon>Mycosphaerellales</taxon>
        <taxon>Teratosphaeriaceae</taxon>
        <taxon>Salinomyces</taxon>
    </lineage>
</organism>
<sequence>MGKRKKSARKPTGPKKREPLATQFKCVFCAHETSVSVALDRKNKLGTLHCRQCGQHFQSKSPMDTLMQPIDIYFEWIDACEDVAKEQAAAAPTPASAQPSTHGSQPSQREKSRLGMAPGETMTDEDRQFIEDDEQEEEREYADEIGRAASGMTKKRNLKRVLDTDEKAPSSPPKKMRKRARELLLHSETMNDSSDEADERGVVTGDDSIESAFARR</sequence>
<gene>
    <name evidence="12" type="ORF">B0A50_03262</name>
</gene>
<dbReference type="OrthoDB" id="445983at2759"/>
<dbReference type="GO" id="GO:0000993">
    <property type="term" value="F:RNA polymerase II complex binding"/>
    <property type="evidence" value="ECO:0007669"/>
    <property type="project" value="TreeGrafter"/>
</dbReference>
<proteinExistence type="inferred from homology"/>
<dbReference type="PANTHER" id="PTHR20934:SF0">
    <property type="entry name" value="TRANSCRIPTION ELONGATION FACTOR 1 HOMOLOG"/>
    <property type="match status" value="1"/>
</dbReference>
<dbReference type="EMBL" id="NAJL01000016">
    <property type="protein sequence ID" value="TKA28851.1"/>
    <property type="molecule type" value="Genomic_DNA"/>
</dbReference>
<dbReference type="FunFam" id="2.20.25.190:FF:000001">
    <property type="entry name" value="Transcription elongation factor 1 homolog"/>
    <property type="match status" value="1"/>
</dbReference>
<accession>A0A4U0U1M8</accession>
<keyword evidence="8 10" id="KW-0804">Transcription</keyword>